<evidence type="ECO:0000313" key="9">
    <source>
        <dbReference type="Proteomes" id="UP000184330"/>
    </source>
</evidence>
<evidence type="ECO:0000256" key="2">
    <source>
        <dbReference type="ARBA" id="ARBA00022723"/>
    </source>
</evidence>
<dbReference type="OrthoDB" id="288590at2759"/>
<feature type="domain" description="Fe2OG dioxygenase" evidence="7">
    <location>
        <begin position="218"/>
        <end position="324"/>
    </location>
</feature>
<dbReference type="InterPro" id="IPR026992">
    <property type="entry name" value="DIOX_N"/>
</dbReference>
<dbReference type="GO" id="GO:0044283">
    <property type="term" value="P:small molecule biosynthetic process"/>
    <property type="evidence" value="ECO:0007669"/>
    <property type="project" value="UniProtKB-ARBA"/>
</dbReference>
<feature type="compositionally biased region" description="Polar residues" evidence="6">
    <location>
        <begin position="149"/>
        <end position="160"/>
    </location>
</feature>
<dbReference type="GO" id="GO:0046872">
    <property type="term" value="F:metal ion binding"/>
    <property type="evidence" value="ECO:0007669"/>
    <property type="project" value="UniProtKB-KW"/>
</dbReference>
<evidence type="ECO:0000256" key="5">
    <source>
        <dbReference type="RuleBase" id="RU003682"/>
    </source>
</evidence>
<dbReference type="Pfam" id="PF03171">
    <property type="entry name" value="2OG-FeII_Oxy"/>
    <property type="match status" value="1"/>
</dbReference>
<dbReference type="InterPro" id="IPR005123">
    <property type="entry name" value="Oxoglu/Fe-dep_dioxygenase_dom"/>
</dbReference>
<evidence type="ECO:0000256" key="1">
    <source>
        <dbReference type="ARBA" id="ARBA00008056"/>
    </source>
</evidence>
<keyword evidence="9" id="KW-1185">Reference proteome</keyword>
<feature type="region of interest" description="Disordered" evidence="6">
    <location>
        <begin position="137"/>
        <end position="166"/>
    </location>
</feature>
<dbReference type="AlphaFoldDB" id="A0A1L7X2Y0"/>
<organism evidence="8 9">
    <name type="scientific">Phialocephala subalpina</name>
    <dbReference type="NCBI Taxonomy" id="576137"/>
    <lineage>
        <taxon>Eukaryota</taxon>
        <taxon>Fungi</taxon>
        <taxon>Dikarya</taxon>
        <taxon>Ascomycota</taxon>
        <taxon>Pezizomycotina</taxon>
        <taxon>Leotiomycetes</taxon>
        <taxon>Helotiales</taxon>
        <taxon>Mollisiaceae</taxon>
        <taxon>Phialocephala</taxon>
        <taxon>Phialocephala fortinii species complex</taxon>
    </lineage>
</organism>
<dbReference type="PROSITE" id="PS51471">
    <property type="entry name" value="FE2OG_OXY"/>
    <property type="match status" value="1"/>
</dbReference>
<proteinExistence type="inferred from homology"/>
<comment type="similarity">
    <text evidence="1 5">Belongs to the iron/ascorbate-dependent oxidoreductase family.</text>
</comment>
<dbReference type="InterPro" id="IPR044861">
    <property type="entry name" value="IPNS-like_FE2OG_OXY"/>
</dbReference>
<sequence>MAEVLAPQPPLTPSQEKVYFHSGSTPSYRLVSSTTTPITTIPTIDISNIDSPDPAVRLALAKELISACSTCGFFYLSGHDLSQTLQESTFETMKRFFSLNLEEKMDAHVQKNPAIRGYEPQGETRLDPNTKADFKESFTMGDCPLEPEQNYTSKTGQQPPSKLKRPQNIWPSTAPWFREGLYEYYNAVLPVSLKLVRLLALGMGLDEDSFLDSFFNFPITGMRPLHYPPVAPEDKETDSQNIGLGAHSDFSYLTLVLQTPSLNALEVLTPTGQWISVPALPNTLVCNVGQYLESQSNGRFLAAVHRVRNKTGEERYSLPFFLTMDPDANVKVILEKGRDGEEEKRKFEDFNVGDLYIKKVLPARKKHPTSIKYREVPESEWTYDLLLQ</sequence>
<dbReference type="PANTHER" id="PTHR10209">
    <property type="entry name" value="OXIDOREDUCTASE, 2OG-FE II OXYGENASE FAMILY PROTEIN"/>
    <property type="match status" value="1"/>
</dbReference>
<dbReference type="GO" id="GO:0016491">
    <property type="term" value="F:oxidoreductase activity"/>
    <property type="evidence" value="ECO:0007669"/>
    <property type="project" value="UniProtKB-KW"/>
</dbReference>
<reference evidence="8 9" key="1">
    <citation type="submission" date="2016-03" db="EMBL/GenBank/DDBJ databases">
        <authorList>
            <person name="Ploux O."/>
        </authorList>
    </citation>
    <scope>NUCLEOTIDE SEQUENCE [LARGE SCALE GENOMIC DNA]</scope>
    <source>
        <strain evidence="8 9">UAMH 11012</strain>
    </source>
</reference>
<name>A0A1L7X2Y0_9HELO</name>
<dbReference type="Gene3D" id="2.60.120.330">
    <property type="entry name" value="B-lactam Antibiotic, Isopenicillin N Synthase, Chain"/>
    <property type="match status" value="1"/>
</dbReference>
<dbReference type="PANTHER" id="PTHR10209:SF804">
    <property type="entry name" value="FE2OG DIOXYGENASE DOMAIN-CONTAINING PROTEIN"/>
    <property type="match status" value="1"/>
</dbReference>
<dbReference type="SUPFAM" id="SSF51197">
    <property type="entry name" value="Clavaminate synthase-like"/>
    <property type="match status" value="1"/>
</dbReference>
<evidence type="ECO:0000313" key="8">
    <source>
        <dbReference type="EMBL" id="CZR59381.1"/>
    </source>
</evidence>
<accession>A0A1L7X2Y0</accession>
<keyword evidence="2 5" id="KW-0479">Metal-binding</keyword>
<dbReference type="Pfam" id="PF14226">
    <property type="entry name" value="DIOX_N"/>
    <property type="match status" value="1"/>
</dbReference>
<evidence type="ECO:0000256" key="4">
    <source>
        <dbReference type="ARBA" id="ARBA00023004"/>
    </source>
</evidence>
<gene>
    <name evidence="8" type="ORF">PAC_09273</name>
</gene>
<evidence type="ECO:0000256" key="3">
    <source>
        <dbReference type="ARBA" id="ARBA00023002"/>
    </source>
</evidence>
<protein>
    <recommendedName>
        <fullName evidence="7">Fe2OG dioxygenase domain-containing protein</fullName>
    </recommendedName>
</protein>
<dbReference type="Proteomes" id="UP000184330">
    <property type="component" value="Unassembled WGS sequence"/>
</dbReference>
<evidence type="ECO:0000259" key="7">
    <source>
        <dbReference type="PROSITE" id="PS51471"/>
    </source>
</evidence>
<dbReference type="PRINTS" id="PR00682">
    <property type="entry name" value="IPNSYNTHASE"/>
</dbReference>
<evidence type="ECO:0000256" key="6">
    <source>
        <dbReference type="SAM" id="MobiDB-lite"/>
    </source>
</evidence>
<dbReference type="InterPro" id="IPR027443">
    <property type="entry name" value="IPNS-like_sf"/>
</dbReference>
<keyword evidence="4 5" id="KW-0408">Iron</keyword>
<keyword evidence="3 5" id="KW-0560">Oxidoreductase</keyword>
<dbReference type="EMBL" id="FJOG01000013">
    <property type="protein sequence ID" value="CZR59381.1"/>
    <property type="molecule type" value="Genomic_DNA"/>
</dbReference>